<sequence>MTLSTDEFVRRWCLHIQTRQLTKSRCFGGWNHSKRKRYQAVMAACIEVDECSRENDLRSTDSSIDSATQADRGKLSCESCGSESLTLSALSPKPSWSKVLGLDSQCSPWWWGESQEMHGQQQWDEAMGAGFYDWYVAEVLRPAESAKETAPPITAAVKQLLLPGLDWQPESTGNYFADSF</sequence>
<proteinExistence type="predicted"/>
<name>A0A517SVK8_9BACT</name>
<accession>A0A517SVK8</accession>
<dbReference type="EMBL" id="CP036272">
    <property type="protein sequence ID" value="QDT60164.1"/>
    <property type="molecule type" value="Genomic_DNA"/>
</dbReference>
<keyword evidence="2" id="KW-1185">Reference proteome</keyword>
<evidence type="ECO:0000313" key="2">
    <source>
        <dbReference type="Proteomes" id="UP000315003"/>
    </source>
</evidence>
<reference evidence="1 2" key="1">
    <citation type="submission" date="2019-02" db="EMBL/GenBank/DDBJ databases">
        <title>Deep-cultivation of Planctomycetes and their phenomic and genomic characterization uncovers novel biology.</title>
        <authorList>
            <person name="Wiegand S."/>
            <person name="Jogler M."/>
            <person name="Boedeker C."/>
            <person name="Pinto D."/>
            <person name="Vollmers J."/>
            <person name="Rivas-Marin E."/>
            <person name="Kohn T."/>
            <person name="Peeters S.H."/>
            <person name="Heuer A."/>
            <person name="Rast P."/>
            <person name="Oberbeckmann S."/>
            <person name="Bunk B."/>
            <person name="Jeske O."/>
            <person name="Meyerdierks A."/>
            <person name="Storesund J.E."/>
            <person name="Kallscheuer N."/>
            <person name="Luecker S."/>
            <person name="Lage O.M."/>
            <person name="Pohl T."/>
            <person name="Merkel B.J."/>
            <person name="Hornburger P."/>
            <person name="Mueller R.-W."/>
            <person name="Bruemmer F."/>
            <person name="Labrenz M."/>
            <person name="Spormann A.M."/>
            <person name="Op den Camp H."/>
            <person name="Overmann J."/>
            <person name="Amann R."/>
            <person name="Jetten M.S.M."/>
            <person name="Mascher T."/>
            <person name="Medema M.H."/>
            <person name="Devos D.P."/>
            <person name="Kaster A.-K."/>
            <person name="Ovreas L."/>
            <person name="Rohde M."/>
            <person name="Galperin M.Y."/>
            <person name="Jogler C."/>
        </authorList>
    </citation>
    <scope>NUCLEOTIDE SEQUENCE [LARGE SCALE GENOMIC DNA]</scope>
    <source>
        <strain evidence="1 2">SV_7m_r</strain>
    </source>
</reference>
<dbReference type="AlphaFoldDB" id="A0A517SVK8"/>
<gene>
    <name evidence="1" type="ORF">SV7mr_26810</name>
</gene>
<protein>
    <submittedName>
        <fullName evidence="1">Uncharacterized protein</fullName>
    </submittedName>
</protein>
<dbReference type="RefSeq" id="WP_145272484.1">
    <property type="nucleotide sequence ID" value="NZ_CP036272.1"/>
</dbReference>
<organism evidence="1 2">
    <name type="scientific">Stieleria bergensis</name>
    <dbReference type="NCBI Taxonomy" id="2528025"/>
    <lineage>
        <taxon>Bacteria</taxon>
        <taxon>Pseudomonadati</taxon>
        <taxon>Planctomycetota</taxon>
        <taxon>Planctomycetia</taxon>
        <taxon>Pirellulales</taxon>
        <taxon>Pirellulaceae</taxon>
        <taxon>Stieleria</taxon>
    </lineage>
</organism>
<dbReference type="OrthoDB" id="272029at2"/>
<evidence type="ECO:0000313" key="1">
    <source>
        <dbReference type="EMBL" id="QDT60164.1"/>
    </source>
</evidence>
<dbReference type="Proteomes" id="UP000315003">
    <property type="component" value="Chromosome"/>
</dbReference>